<keyword evidence="1" id="KW-0472">Membrane</keyword>
<dbReference type="WBParaSite" id="GPLIN_000230600">
    <property type="protein sequence ID" value="GPLIN_000230600"/>
    <property type="gene ID" value="GPLIN_000230600"/>
</dbReference>
<keyword evidence="2" id="KW-1185">Reference proteome</keyword>
<name>A0A183BNX0_GLOPA</name>
<protein>
    <submittedName>
        <fullName evidence="3">DB domain-containing protein</fullName>
    </submittedName>
</protein>
<reference evidence="3" key="3">
    <citation type="submission" date="2016-06" db="UniProtKB">
        <authorList>
            <consortium name="WormBaseParasite"/>
        </authorList>
    </citation>
    <scope>IDENTIFICATION</scope>
</reference>
<evidence type="ECO:0000256" key="1">
    <source>
        <dbReference type="SAM" id="Phobius"/>
    </source>
</evidence>
<keyword evidence="1" id="KW-1133">Transmembrane helix</keyword>
<dbReference type="AlphaFoldDB" id="A0A183BNX0"/>
<sequence length="202" mass="23364">MSTFLIFFFVCPLFICSCCGFHLNWWHKHPTRREQMEKAVDKCCPRDDTNNAEFCCANNLFDEDAEVPLKECQEDGMPMSTIFRTIRCAQREFHGSTDICRFFCCDFLKNVRGATKETDWSINCTSAAFTVGMSTKRQVRRLKRLGCDTEAPLQFNAFKECLHMPERFVDDTDDSEADSVDDEKNTNNKVLLREVCRGENGE</sequence>
<keyword evidence="1" id="KW-0812">Transmembrane</keyword>
<organism evidence="2 3">
    <name type="scientific">Globodera pallida</name>
    <name type="common">Potato cyst nematode worm</name>
    <name type="synonym">Heterodera pallida</name>
    <dbReference type="NCBI Taxonomy" id="36090"/>
    <lineage>
        <taxon>Eukaryota</taxon>
        <taxon>Metazoa</taxon>
        <taxon>Ecdysozoa</taxon>
        <taxon>Nematoda</taxon>
        <taxon>Chromadorea</taxon>
        <taxon>Rhabditida</taxon>
        <taxon>Tylenchina</taxon>
        <taxon>Tylenchomorpha</taxon>
        <taxon>Tylenchoidea</taxon>
        <taxon>Heteroderidae</taxon>
        <taxon>Heteroderinae</taxon>
        <taxon>Globodera</taxon>
    </lineage>
</organism>
<feature type="transmembrane region" description="Helical" evidence="1">
    <location>
        <begin position="6"/>
        <end position="26"/>
    </location>
</feature>
<reference evidence="2" key="1">
    <citation type="submission" date="2013-12" db="EMBL/GenBank/DDBJ databases">
        <authorList>
            <person name="Aslett M."/>
        </authorList>
    </citation>
    <scope>NUCLEOTIDE SEQUENCE [LARGE SCALE GENOMIC DNA]</scope>
    <source>
        <strain evidence="2">Lindley</strain>
    </source>
</reference>
<proteinExistence type="predicted"/>
<evidence type="ECO:0000313" key="2">
    <source>
        <dbReference type="Proteomes" id="UP000050741"/>
    </source>
</evidence>
<evidence type="ECO:0000313" key="3">
    <source>
        <dbReference type="WBParaSite" id="GPLIN_000230600"/>
    </source>
</evidence>
<reference evidence="2" key="2">
    <citation type="submission" date="2014-05" db="EMBL/GenBank/DDBJ databases">
        <title>The genome and life-stage specific transcriptomes of Globodera pallida elucidate key aspects of plant parasitism by a cyst nematode.</title>
        <authorList>
            <person name="Cotton J.A."/>
            <person name="Lilley C.J."/>
            <person name="Jones L.M."/>
            <person name="Kikuchi T."/>
            <person name="Reid A.J."/>
            <person name="Thorpe P."/>
            <person name="Tsai I.J."/>
            <person name="Beasley H."/>
            <person name="Blok V."/>
            <person name="Cock P.J.A."/>
            <person name="Van den Akker S.E."/>
            <person name="Holroyd N."/>
            <person name="Hunt M."/>
            <person name="Mantelin S."/>
            <person name="Naghra H."/>
            <person name="Pain A."/>
            <person name="Palomares-Rius J.E."/>
            <person name="Zarowiecki M."/>
            <person name="Berriman M."/>
            <person name="Jones J.T."/>
            <person name="Urwin P.E."/>
        </authorList>
    </citation>
    <scope>NUCLEOTIDE SEQUENCE [LARGE SCALE GENOMIC DNA]</scope>
    <source>
        <strain evidence="2">Lindley</strain>
    </source>
</reference>
<accession>A0A183BNX0</accession>
<dbReference type="Proteomes" id="UP000050741">
    <property type="component" value="Unassembled WGS sequence"/>
</dbReference>